<reference evidence="3" key="1">
    <citation type="submission" date="2022-08" db="EMBL/GenBank/DDBJ databases">
        <title>Genome analysis of Corynebacteriales strain.</title>
        <authorList>
            <person name="Lee S.D."/>
        </authorList>
    </citation>
    <scope>NUCLEOTIDE SEQUENCE</scope>
    <source>
        <strain evidence="3">D3-21</strain>
    </source>
</reference>
<feature type="domain" description="Beta-lactamase-related" evidence="2">
    <location>
        <begin position="65"/>
        <end position="406"/>
    </location>
</feature>
<dbReference type="InterPro" id="IPR050789">
    <property type="entry name" value="Diverse_Enzym_Activities"/>
</dbReference>
<proteinExistence type="predicted"/>
<feature type="region of interest" description="Disordered" evidence="1">
    <location>
        <begin position="85"/>
        <end position="106"/>
    </location>
</feature>
<dbReference type="PANTHER" id="PTHR43283">
    <property type="entry name" value="BETA-LACTAMASE-RELATED"/>
    <property type="match status" value="1"/>
</dbReference>
<evidence type="ECO:0000256" key="1">
    <source>
        <dbReference type="SAM" id="MobiDB-lite"/>
    </source>
</evidence>
<gene>
    <name evidence="3" type="ORF">NVS88_10940</name>
</gene>
<dbReference type="AlphaFoldDB" id="A0A9X4RDY3"/>
<name>A0A9X4RDY3_9ACTN</name>
<protein>
    <submittedName>
        <fullName evidence="3">Beta-lactamase family protein</fullName>
    </submittedName>
</protein>
<keyword evidence="4" id="KW-1185">Reference proteome</keyword>
<dbReference type="Proteomes" id="UP001152755">
    <property type="component" value="Unassembled WGS sequence"/>
</dbReference>
<dbReference type="RefSeq" id="WP_332519887.1">
    <property type="nucleotide sequence ID" value="NZ_JANRHA010000006.1"/>
</dbReference>
<dbReference type="PANTHER" id="PTHR43283:SF3">
    <property type="entry name" value="BETA-LACTAMASE FAMILY PROTEIN (AFU_ORTHOLOGUE AFUA_5G07500)"/>
    <property type="match status" value="1"/>
</dbReference>
<dbReference type="Gene3D" id="3.40.710.10">
    <property type="entry name" value="DD-peptidase/beta-lactamase superfamily"/>
    <property type="match status" value="1"/>
</dbReference>
<dbReference type="InterPro" id="IPR012338">
    <property type="entry name" value="Beta-lactam/transpept-like"/>
</dbReference>
<sequence length="431" mass="46758">MSQLSRIPQLPRIPLLPDPLRRIRVPRDLDAVTDRGSEVDPRDVGMDPRSIDRIWNTAVDLYRSGVHPAIQLCVRREGQVVLNRSIGHADGNGPGDGPSTPRTAETTQTPFGICSASKAITAVVAHLLAERGVIDLDIPVGEYIPDFARHGKESITIAHLLSHRAGIPLHPAVAMDLDHLDDRAAVIGAMCETRPVFRPGRQLAYHAVTGGIVIGEVVERVTGDNIRTVLAREILDPLGFRWTNYGVDPADGASVGKNYVTGLPTLPPLSLILGRILGTSVEHTVRLTNDRRFLTSVVPSGNVVTTAEELSRFFELLRRGGELDGVRVLKPRTVARAIAPTAELEVDCSLGVPLRYSQGFMLGERQFSLWGPDTANLFGHLGLSNVLGWADPDRAVSVGLITSGKPVLYPEMFTFLAIPARIAMLTPKTVQ</sequence>
<dbReference type="Pfam" id="PF00144">
    <property type="entry name" value="Beta-lactamase"/>
    <property type="match status" value="1"/>
</dbReference>
<dbReference type="SUPFAM" id="SSF56601">
    <property type="entry name" value="beta-lactamase/transpeptidase-like"/>
    <property type="match status" value="1"/>
</dbReference>
<comment type="caution">
    <text evidence="3">The sequence shown here is derived from an EMBL/GenBank/DDBJ whole genome shotgun (WGS) entry which is preliminary data.</text>
</comment>
<accession>A0A9X4RDY3</accession>
<dbReference type="EMBL" id="JANRHA010000006">
    <property type="protein sequence ID" value="MDG3015068.1"/>
    <property type="molecule type" value="Genomic_DNA"/>
</dbReference>
<dbReference type="InterPro" id="IPR001466">
    <property type="entry name" value="Beta-lactam-related"/>
</dbReference>
<organism evidence="3 4">
    <name type="scientific">Speluncibacter jeojiensis</name>
    <dbReference type="NCBI Taxonomy" id="2710754"/>
    <lineage>
        <taxon>Bacteria</taxon>
        <taxon>Bacillati</taxon>
        <taxon>Actinomycetota</taxon>
        <taxon>Actinomycetes</taxon>
        <taxon>Mycobacteriales</taxon>
        <taxon>Speluncibacteraceae</taxon>
        <taxon>Speluncibacter</taxon>
    </lineage>
</organism>
<evidence type="ECO:0000313" key="3">
    <source>
        <dbReference type="EMBL" id="MDG3015068.1"/>
    </source>
</evidence>
<evidence type="ECO:0000313" key="4">
    <source>
        <dbReference type="Proteomes" id="UP001152755"/>
    </source>
</evidence>
<evidence type="ECO:0000259" key="2">
    <source>
        <dbReference type="Pfam" id="PF00144"/>
    </source>
</evidence>